<organism evidence="11 14">
    <name type="scientific">Rotaria magnacalcarata</name>
    <dbReference type="NCBI Taxonomy" id="392030"/>
    <lineage>
        <taxon>Eukaryota</taxon>
        <taxon>Metazoa</taxon>
        <taxon>Spiralia</taxon>
        <taxon>Gnathifera</taxon>
        <taxon>Rotifera</taxon>
        <taxon>Eurotatoria</taxon>
        <taxon>Bdelloidea</taxon>
        <taxon>Philodinida</taxon>
        <taxon>Philodinidae</taxon>
        <taxon>Rotaria</taxon>
    </lineage>
</organism>
<sequence>MHYYFYLFLIPIIYANDCEEICNITLSVMENTSTERLQWNLMDLIYNRTLSFENFQFSLSNPSDYFEIEFKILKFRLTELDRETICKKSFLNDECSLQLQIFTQTSFLIIFKMIILDENDWKPFFNQDYIHLNIRENLPTYHRIQLPSAYDDDSIQYDIDHYEIFNNTDEIENIFQLERSHDELKLKLLKKLNCELKNNYQLYIIAIDKGGLRSNILHVNITVGDLNEYQPRFSQRFYHKRIPENISITNSSSSSILQIIATDDDCSDETILYSIQNNDIPKDLFPFEIDKYTGLIRVKQQLDYETMQTYRFRVRASNLDGITSSMVPIIIDILDINDNRPSIQINILNEYKFNENNDNFFIHINENIRLGQVIGTILIRDVDSTITNHHLSLEILSCLPSTLSCPIELDSGMKNSSFSSTTYLIRTSRLLDREIGDEKFIIMLEARDYGNPSLNSQRHFVVNINDENDCVPKFTQLNYQFRLSNLSPSGSFIGQVHAYDNDYSPNFRLIQYQFLEDDFQDIINIDVHNGSLFLVTPLLTEITLNVTVRATDQLNNSLYDQANIQIQLLDETKCLPMFRQTIYVFNTTEHQIIPYEIGRVNIDSCLMASITINYHLVNENLLSTFPFSMDTHTGIIKVIRELDREIRSFYKFRIRSFHSKTQESSETEIHINILDDNDHYPVFDHVHEEYVYISTDHQQTNRIFISHIHATDADADLNGVVNYYFTNKNHYEHFHLYPNGSIVLYNLNDIHLPIRLEIYARDQGYPRPLNSKESIFIYVCDTLKRNECPKNQLPNKLRKNVYISSLFTMISVVFTLFILISCVLWNLFLKKKLKKEEKNNSCSYQVEARKNLIISDSLHDLSPIIRGNRRLKYVVV</sequence>
<dbReference type="PROSITE" id="PS00232">
    <property type="entry name" value="CADHERIN_1"/>
    <property type="match status" value="2"/>
</dbReference>
<evidence type="ECO:0000256" key="7">
    <source>
        <dbReference type="ARBA" id="ARBA00023180"/>
    </source>
</evidence>
<feature type="domain" description="Cadherin" evidence="10">
    <location>
        <begin position="126"/>
        <end position="233"/>
    </location>
</feature>
<dbReference type="Pfam" id="PF00028">
    <property type="entry name" value="Cadherin"/>
    <property type="match status" value="3"/>
</dbReference>
<dbReference type="PROSITE" id="PS50268">
    <property type="entry name" value="CADHERIN_2"/>
    <property type="match status" value="6"/>
</dbReference>
<keyword evidence="4 8" id="KW-0106">Calcium</keyword>
<evidence type="ECO:0000259" key="10">
    <source>
        <dbReference type="PROSITE" id="PS50268"/>
    </source>
</evidence>
<feature type="domain" description="Cadherin" evidence="10">
    <location>
        <begin position="356"/>
        <end position="474"/>
    </location>
</feature>
<dbReference type="EMBL" id="CAJOBI010003506">
    <property type="protein sequence ID" value="CAF3971260.1"/>
    <property type="molecule type" value="Genomic_DNA"/>
</dbReference>
<dbReference type="Proteomes" id="UP000663824">
    <property type="component" value="Unassembled WGS sequence"/>
</dbReference>
<dbReference type="InterPro" id="IPR002126">
    <property type="entry name" value="Cadherin-like_dom"/>
</dbReference>
<dbReference type="GO" id="GO:0005886">
    <property type="term" value="C:plasma membrane"/>
    <property type="evidence" value="ECO:0007669"/>
    <property type="project" value="InterPro"/>
</dbReference>
<dbReference type="OrthoDB" id="6252479at2759"/>
<dbReference type="SMART" id="SM00112">
    <property type="entry name" value="CA"/>
    <property type="match status" value="6"/>
</dbReference>
<evidence type="ECO:0000256" key="2">
    <source>
        <dbReference type="ARBA" id="ARBA00022692"/>
    </source>
</evidence>
<feature type="domain" description="Cadherin" evidence="10">
    <location>
        <begin position="579"/>
        <end position="683"/>
    </location>
</feature>
<feature type="domain" description="Cadherin" evidence="10">
    <location>
        <begin position="234"/>
        <end position="343"/>
    </location>
</feature>
<dbReference type="GO" id="GO:0005509">
    <property type="term" value="F:calcium ion binding"/>
    <property type="evidence" value="ECO:0007669"/>
    <property type="project" value="UniProtKB-UniRule"/>
</dbReference>
<proteinExistence type="predicted"/>
<keyword evidence="6 9" id="KW-0472">Membrane</keyword>
<dbReference type="InterPro" id="IPR050174">
    <property type="entry name" value="Protocadherin/Cadherin-CA"/>
</dbReference>
<accession>A0A816FVU4</accession>
<dbReference type="InterPro" id="IPR020894">
    <property type="entry name" value="Cadherin_CS"/>
</dbReference>
<evidence type="ECO:0000313" key="11">
    <source>
        <dbReference type="EMBL" id="CAF1666131.1"/>
    </source>
</evidence>
<dbReference type="Proteomes" id="UP000676336">
    <property type="component" value="Unassembled WGS sequence"/>
</dbReference>
<evidence type="ECO:0000256" key="8">
    <source>
        <dbReference type="PROSITE-ProRule" id="PRU00043"/>
    </source>
</evidence>
<keyword evidence="5 9" id="KW-1133">Transmembrane helix</keyword>
<dbReference type="InterPro" id="IPR015919">
    <property type="entry name" value="Cadherin-like_sf"/>
</dbReference>
<reference evidence="11" key="1">
    <citation type="submission" date="2021-02" db="EMBL/GenBank/DDBJ databases">
        <authorList>
            <person name="Nowell W R."/>
        </authorList>
    </citation>
    <scope>NUCLEOTIDE SEQUENCE</scope>
</reference>
<evidence type="ECO:0000313" key="14">
    <source>
        <dbReference type="Proteomes" id="UP000663834"/>
    </source>
</evidence>
<protein>
    <recommendedName>
        <fullName evidence="10">Cadherin domain-containing protein</fullName>
    </recommendedName>
</protein>
<dbReference type="Proteomes" id="UP000663834">
    <property type="component" value="Unassembled WGS sequence"/>
</dbReference>
<evidence type="ECO:0000313" key="13">
    <source>
        <dbReference type="EMBL" id="CAF3971260.1"/>
    </source>
</evidence>
<dbReference type="EMBL" id="CAJNRE010015260">
    <property type="protein sequence ID" value="CAF2135368.1"/>
    <property type="molecule type" value="Genomic_DNA"/>
</dbReference>
<dbReference type="PANTHER" id="PTHR24028:SF146">
    <property type="entry name" value="CADHERIN 96CB, ISOFORM D-RELATED"/>
    <property type="match status" value="1"/>
</dbReference>
<feature type="domain" description="Cadherin" evidence="10">
    <location>
        <begin position="475"/>
        <end position="578"/>
    </location>
</feature>
<keyword evidence="7" id="KW-0325">Glycoprotein</keyword>
<dbReference type="CDD" id="cd11304">
    <property type="entry name" value="Cadherin_repeat"/>
    <property type="match status" value="6"/>
</dbReference>
<dbReference type="EMBL" id="CAJNOW010018516">
    <property type="protein sequence ID" value="CAF1666131.1"/>
    <property type="molecule type" value="Genomic_DNA"/>
</dbReference>
<keyword evidence="3" id="KW-0677">Repeat</keyword>
<evidence type="ECO:0000256" key="6">
    <source>
        <dbReference type="ARBA" id="ARBA00023136"/>
    </source>
</evidence>
<dbReference type="Gene3D" id="2.60.40.60">
    <property type="entry name" value="Cadherins"/>
    <property type="match status" value="6"/>
</dbReference>
<evidence type="ECO:0000256" key="5">
    <source>
        <dbReference type="ARBA" id="ARBA00022989"/>
    </source>
</evidence>
<name>A0A816FVU4_9BILA</name>
<dbReference type="SUPFAM" id="SSF49313">
    <property type="entry name" value="Cadherin-like"/>
    <property type="match status" value="6"/>
</dbReference>
<comment type="caution">
    <text evidence="11">The sequence shown here is derived from an EMBL/GenBank/DDBJ whole genome shotgun (WGS) entry which is preliminary data.</text>
</comment>
<dbReference type="PANTHER" id="PTHR24028">
    <property type="entry name" value="CADHERIN-87A"/>
    <property type="match status" value="1"/>
</dbReference>
<evidence type="ECO:0000313" key="12">
    <source>
        <dbReference type="EMBL" id="CAF2135368.1"/>
    </source>
</evidence>
<dbReference type="GO" id="GO:0007156">
    <property type="term" value="P:homophilic cell adhesion via plasma membrane adhesion molecules"/>
    <property type="evidence" value="ECO:0007669"/>
    <property type="project" value="InterPro"/>
</dbReference>
<dbReference type="PRINTS" id="PR00205">
    <property type="entry name" value="CADHERIN"/>
</dbReference>
<evidence type="ECO:0000256" key="9">
    <source>
        <dbReference type="SAM" id="Phobius"/>
    </source>
</evidence>
<feature type="domain" description="Cadherin" evidence="10">
    <location>
        <begin position="705"/>
        <end position="791"/>
    </location>
</feature>
<evidence type="ECO:0000256" key="3">
    <source>
        <dbReference type="ARBA" id="ARBA00022737"/>
    </source>
</evidence>
<dbReference type="AlphaFoldDB" id="A0A816FVU4"/>
<evidence type="ECO:0000256" key="1">
    <source>
        <dbReference type="ARBA" id="ARBA00004167"/>
    </source>
</evidence>
<evidence type="ECO:0000256" key="4">
    <source>
        <dbReference type="ARBA" id="ARBA00022837"/>
    </source>
</evidence>
<keyword evidence="2 9" id="KW-0812">Transmembrane</keyword>
<comment type="subcellular location">
    <subcellularLocation>
        <location evidence="1">Membrane</location>
        <topology evidence="1">Single-pass membrane protein</topology>
    </subcellularLocation>
</comment>
<feature type="transmembrane region" description="Helical" evidence="9">
    <location>
        <begin position="801"/>
        <end position="828"/>
    </location>
</feature>
<gene>
    <name evidence="11" type="ORF">KQP761_LOCUS33161</name>
    <name evidence="12" type="ORF">MBJ925_LOCUS28447</name>
    <name evidence="13" type="ORF">SMN809_LOCUS10338</name>
</gene>